<gene>
    <name evidence="1" type="ORF">CGI_10006325</name>
</gene>
<sequence length="49" mass="5697">MYLKTAAQNGRWNRSKEVWSKVHSPCPCVKLPPQRYRENAPKNYASSAF</sequence>
<protein>
    <submittedName>
        <fullName evidence="1">Uncharacterized protein</fullName>
    </submittedName>
</protein>
<reference evidence="1" key="1">
    <citation type="journal article" date="2012" name="Nature">
        <title>The oyster genome reveals stress adaptation and complexity of shell formation.</title>
        <authorList>
            <person name="Zhang G."/>
            <person name="Fang X."/>
            <person name="Guo X."/>
            <person name="Li L."/>
            <person name="Luo R."/>
            <person name="Xu F."/>
            <person name="Yang P."/>
            <person name="Zhang L."/>
            <person name="Wang X."/>
            <person name="Qi H."/>
            <person name="Xiong Z."/>
            <person name="Que H."/>
            <person name="Xie Y."/>
            <person name="Holland P.W."/>
            <person name="Paps J."/>
            <person name="Zhu Y."/>
            <person name="Wu F."/>
            <person name="Chen Y."/>
            <person name="Wang J."/>
            <person name="Peng C."/>
            <person name="Meng J."/>
            <person name="Yang L."/>
            <person name="Liu J."/>
            <person name="Wen B."/>
            <person name="Zhang N."/>
            <person name="Huang Z."/>
            <person name="Zhu Q."/>
            <person name="Feng Y."/>
            <person name="Mount A."/>
            <person name="Hedgecock D."/>
            <person name="Xu Z."/>
            <person name="Liu Y."/>
            <person name="Domazet-Loso T."/>
            <person name="Du Y."/>
            <person name="Sun X."/>
            <person name="Zhang S."/>
            <person name="Liu B."/>
            <person name="Cheng P."/>
            <person name="Jiang X."/>
            <person name="Li J."/>
            <person name="Fan D."/>
            <person name="Wang W."/>
            <person name="Fu W."/>
            <person name="Wang T."/>
            <person name="Wang B."/>
            <person name="Zhang J."/>
            <person name="Peng Z."/>
            <person name="Li Y."/>
            <person name="Li N."/>
            <person name="Wang J."/>
            <person name="Chen M."/>
            <person name="He Y."/>
            <person name="Tan F."/>
            <person name="Song X."/>
            <person name="Zheng Q."/>
            <person name="Huang R."/>
            <person name="Yang H."/>
            <person name="Du X."/>
            <person name="Chen L."/>
            <person name="Yang M."/>
            <person name="Gaffney P.M."/>
            <person name="Wang S."/>
            <person name="Luo L."/>
            <person name="She Z."/>
            <person name="Ming Y."/>
            <person name="Huang W."/>
            <person name="Zhang S."/>
            <person name="Huang B."/>
            <person name="Zhang Y."/>
            <person name="Qu T."/>
            <person name="Ni P."/>
            <person name="Miao G."/>
            <person name="Wang J."/>
            <person name="Wang Q."/>
            <person name="Steinberg C.E."/>
            <person name="Wang H."/>
            <person name="Li N."/>
            <person name="Qian L."/>
            <person name="Zhang G."/>
            <person name="Li Y."/>
            <person name="Yang H."/>
            <person name="Liu X."/>
            <person name="Wang J."/>
            <person name="Yin Y."/>
            <person name="Wang J."/>
        </authorList>
    </citation>
    <scope>NUCLEOTIDE SEQUENCE [LARGE SCALE GENOMIC DNA]</scope>
    <source>
        <strain evidence="1">05x7-T-G4-1.051#20</strain>
    </source>
</reference>
<dbReference type="InParanoid" id="K1PN59"/>
<name>K1PN59_MAGGI</name>
<evidence type="ECO:0000313" key="1">
    <source>
        <dbReference type="EMBL" id="EKC20319.1"/>
    </source>
</evidence>
<accession>K1PN59</accession>
<dbReference type="AlphaFoldDB" id="K1PN59"/>
<proteinExistence type="predicted"/>
<dbReference type="HOGENOM" id="CLU_3144281_0_0_1"/>
<dbReference type="EMBL" id="JH815737">
    <property type="protein sequence ID" value="EKC20319.1"/>
    <property type="molecule type" value="Genomic_DNA"/>
</dbReference>
<organism evidence="1">
    <name type="scientific">Magallana gigas</name>
    <name type="common">Pacific oyster</name>
    <name type="synonym">Crassostrea gigas</name>
    <dbReference type="NCBI Taxonomy" id="29159"/>
    <lineage>
        <taxon>Eukaryota</taxon>
        <taxon>Metazoa</taxon>
        <taxon>Spiralia</taxon>
        <taxon>Lophotrochozoa</taxon>
        <taxon>Mollusca</taxon>
        <taxon>Bivalvia</taxon>
        <taxon>Autobranchia</taxon>
        <taxon>Pteriomorphia</taxon>
        <taxon>Ostreida</taxon>
        <taxon>Ostreoidea</taxon>
        <taxon>Ostreidae</taxon>
        <taxon>Magallana</taxon>
    </lineage>
</organism>